<keyword evidence="5" id="KW-1185">Reference proteome</keyword>
<keyword evidence="2" id="KW-0560">Oxidoreductase</keyword>
<evidence type="ECO:0000313" key="5">
    <source>
        <dbReference type="Proteomes" id="UP000294003"/>
    </source>
</evidence>
<evidence type="ECO:0000256" key="1">
    <source>
        <dbReference type="ARBA" id="ARBA00006484"/>
    </source>
</evidence>
<evidence type="ECO:0000256" key="2">
    <source>
        <dbReference type="ARBA" id="ARBA00023002"/>
    </source>
</evidence>
<dbReference type="SUPFAM" id="SSF51735">
    <property type="entry name" value="NAD(P)-binding Rossmann-fold domains"/>
    <property type="match status" value="1"/>
</dbReference>
<organism evidence="4 5">
    <name type="scientific">Monosporascus cannonballus</name>
    <dbReference type="NCBI Taxonomy" id="155416"/>
    <lineage>
        <taxon>Eukaryota</taxon>
        <taxon>Fungi</taxon>
        <taxon>Dikarya</taxon>
        <taxon>Ascomycota</taxon>
        <taxon>Pezizomycotina</taxon>
        <taxon>Sordariomycetes</taxon>
        <taxon>Xylariomycetidae</taxon>
        <taxon>Xylariales</taxon>
        <taxon>Xylariales incertae sedis</taxon>
        <taxon>Monosporascus</taxon>
    </lineage>
</organism>
<comment type="caution">
    <text evidence="4">The sequence shown here is derived from an EMBL/GenBank/DDBJ whole genome shotgun (WGS) entry which is preliminary data.</text>
</comment>
<sequence length="302" mass="32933">MDDIDSHKAATRNWRISPVDSPAIPVRMVRVGERPPRPVVAFGGDMHDATRLVPEVGPCPQLHLVVLAHHLPPGFRGVIARLELDGAALLAAVKLALDGGAGLSSPFPFPLPPGRVAGTRGVAVATIPEPRPEHPRQEVHEDGPDGVCLRGGTRGFNCDDVPDASLAKVNDRIWPIEMLPLSDLQETLNVNVIGTFNCLKEEMKKMKRGGSIANCGSQGQTRFGAHERVRHIEERRSRSVPSRRLRRRAQGDQGQPAMPIIKRYAKPEEIAASIAFLIGDESKFIAKQEYVDSGRLGSDYVD</sequence>
<dbReference type="InterPro" id="IPR036291">
    <property type="entry name" value="NAD(P)-bd_dom_sf"/>
</dbReference>
<dbReference type="Gene3D" id="3.40.50.720">
    <property type="entry name" value="NAD(P)-binding Rossmann-like Domain"/>
    <property type="match status" value="1"/>
</dbReference>
<evidence type="ECO:0000256" key="3">
    <source>
        <dbReference type="SAM" id="MobiDB-lite"/>
    </source>
</evidence>
<evidence type="ECO:0008006" key="6">
    <source>
        <dbReference type="Google" id="ProtNLM"/>
    </source>
</evidence>
<accession>A0ABY0GT11</accession>
<gene>
    <name evidence="4" type="ORF">DL762_009567</name>
</gene>
<proteinExistence type="inferred from homology"/>
<protein>
    <recommendedName>
        <fullName evidence="6">SDR family oxidoreductase</fullName>
    </recommendedName>
</protein>
<feature type="region of interest" description="Disordered" evidence="3">
    <location>
        <begin position="232"/>
        <end position="256"/>
    </location>
</feature>
<dbReference type="EMBL" id="QJNS01000516">
    <property type="protein sequence ID" value="RYO76975.1"/>
    <property type="molecule type" value="Genomic_DNA"/>
</dbReference>
<evidence type="ECO:0000313" key="4">
    <source>
        <dbReference type="EMBL" id="RYO76975.1"/>
    </source>
</evidence>
<dbReference type="Proteomes" id="UP000294003">
    <property type="component" value="Unassembled WGS sequence"/>
</dbReference>
<reference evidence="4 5" key="1">
    <citation type="submission" date="2018-06" db="EMBL/GenBank/DDBJ databases">
        <title>Complete Genomes of Monosporascus.</title>
        <authorList>
            <person name="Robinson A.J."/>
            <person name="Natvig D.O."/>
        </authorList>
    </citation>
    <scope>NUCLEOTIDE SEQUENCE [LARGE SCALE GENOMIC DNA]</scope>
    <source>
        <strain evidence="4 5">CBS 609.92</strain>
    </source>
</reference>
<dbReference type="PANTHER" id="PTHR24321:SF8">
    <property type="entry name" value="ESTRADIOL 17-BETA-DEHYDROGENASE 8-RELATED"/>
    <property type="match status" value="1"/>
</dbReference>
<comment type="similarity">
    <text evidence="1">Belongs to the short-chain dehydrogenases/reductases (SDR) family.</text>
</comment>
<dbReference type="PANTHER" id="PTHR24321">
    <property type="entry name" value="DEHYDROGENASES, SHORT CHAIN"/>
    <property type="match status" value="1"/>
</dbReference>
<name>A0ABY0GT11_9PEZI</name>